<dbReference type="Proteomes" id="UP000265618">
    <property type="component" value="Unassembled WGS sequence"/>
</dbReference>
<comment type="caution">
    <text evidence="2">The sequence shown here is derived from an EMBL/GenBank/DDBJ whole genome shotgun (WGS) entry which is preliminary data.</text>
</comment>
<dbReference type="EMBL" id="BDIP01010632">
    <property type="protein sequence ID" value="GCA65304.1"/>
    <property type="molecule type" value="Genomic_DNA"/>
</dbReference>
<feature type="region of interest" description="Disordered" evidence="1">
    <location>
        <begin position="47"/>
        <end position="67"/>
    </location>
</feature>
<feature type="non-terminal residue" evidence="2">
    <location>
        <position position="1"/>
    </location>
</feature>
<keyword evidence="3" id="KW-1185">Reference proteome</keyword>
<protein>
    <submittedName>
        <fullName evidence="2">Uncharacterized protein</fullName>
    </submittedName>
</protein>
<feature type="non-terminal residue" evidence="2">
    <location>
        <position position="67"/>
    </location>
</feature>
<sequence>EMEVKERSVTLRKAVPLVGHDYPLPKGVPEYLGDERPYDTCERPVGEGLLDSVTFPPMRDLPRPHEP</sequence>
<reference evidence="2 3" key="1">
    <citation type="journal article" date="2018" name="PLoS ONE">
        <title>The draft genome of Kipferlia bialata reveals reductive genome evolution in fornicate parasites.</title>
        <authorList>
            <person name="Tanifuji G."/>
            <person name="Takabayashi S."/>
            <person name="Kume K."/>
            <person name="Takagi M."/>
            <person name="Nakayama T."/>
            <person name="Kamikawa R."/>
            <person name="Inagaki Y."/>
            <person name="Hashimoto T."/>
        </authorList>
    </citation>
    <scope>NUCLEOTIDE SEQUENCE [LARGE SCALE GENOMIC DNA]</scope>
    <source>
        <strain evidence="2">NY0173</strain>
    </source>
</reference>
<accession>A0A391NVZ1</accession>
<gene>
    <name evidence="2" type="ORF">KIPB_016812</name>
</gene>
<organism evidence="2 3">
    <name type="scientific">Kipferlia bialata</name>
    <dbReference type="NCBI Taxonomy" id="797122"/>
    <lineage>
        <taxon>Eukaryota</taxon>
        <taxon>Metamonada</taxon>
        <taxon>Carpediemonas-like organisms</taxon>
        <taxon>Kipferlia</taxon>
    </lineage>
</organism>
<evidence type="ECO:0000256" key="1">
    <source>
        <dbReference type="SAM" id="MobiDB-lite"/>
    </source>
</evidence>
<proteinExistence type="predicted"/>
<name>A0A391NVZ1_9EUKA</name>
<dbReference type="AlphaFoldDB" id="A0A391NVZ1"/>
<evidence type="ECO:0000313" key="3">
    <source>
        <dbReference type="Proteomes" id="UP000265618"/>
    </source>
</evidence>
<evidence type="ECO:0000313" key="2">
    <source>
        <dbReference type="EMBL" id="GCA65304.1"/>
    </source>
</evidence>